<organism evidence="1 2">
    <name type="scientific">Sphingobacterium nematocida</name>
    <dbReference type="NCBI Taxonomy" id="1513896"/>
    <lineage>
        <taxon>Bacteria</taxon>
        <taxon>Pseudomonadati</taxon>
        <taxon>Bacteroidota</taxon>
        <taxon>Sphingobacteriia</taxon>
        <taxon>Sphingobacteriales</taxon>
        <taxon>Sphingobacteriaceae</taxon>
        <taxon>Sphingobacterium</taxon>
    </lineage>
</organism>
<dbReference type="STRING" id="1513896.SAMN05660841_01932"/>
<evidence type="ECO:0000313" key="1">
    <source>
        <dbReference type="EMBL" id="SKB70456.1"/>
    </source>
</evidence>
<keyword evidence="2" id="KW-1185">Reference proteome</keyword>
<gene>
    <name evidence="1" type="ORF">SAMN05660841_01932</name>
</gene>
<evidence type="ECO:0000313" key="2">
    <source>
        <dbReference type="Proteomes" id="UP000190150"/>
    </source>
</evidence>
<protein>
    <submittedName>
        <fullName evidence="1">Type IX secretion system membrane protein, PorP/SprF family</fullName>
    </submittedName>
</protein>
<dbReference type="RefSeq" id="WP_079642874.1">
    <property type="nucleotide sequence ID" value="NZ_FUZF01000007.1"/>
</dbReference>
<name>A0A1T5DFL3_9SPHI</name>
<dbReference type="AlphaFoldDB" id="A0A1T5DFL3"/>
<accession>A0A1T5DFL3</accession>
<dbReference type="Proteomes" id="UP000190150">
    <property type="component" value="Unassembled WGS sequence"/>
</dbReference>
<proteinExistence type="predicted"/>
<dbReference type="InterPro" id="IPR019861">
    <property type="entry name" value="PorP/SprF_Bacteroidetes"/>
</dbReference>
<reference evidence="2" key="1">
    <citation type="submission" date="2017-02" db="EMBL/GenBank/DDBJ databases">
        <authorList>
            <person name="Varghese N."/>
            <person name="Submissions S."/>
        </authorList>
    </citation>
    <scope>NUCLEOTIDE SEQUENCE [LARGE SCALE GENOMIC DNA]</scope>
    <source>
        <strain evidence="2">DSM 24091</strain>
    </source>
</reference>
<dbReference type="Pfam" id="PF11751">
    <property type="entry name" value="PorP_SprF"/>
    <property type="match status" value="1"/>
</dbReference>
<sequence>MRKLPIIIAISILFLMPFYSIAQHGVSYNQFGQLRNTFNNSLSRMDEQGSFSILGRTQWVGVDGAPKSIWANGSVGLQRIGASVGMDFKHAALGVVKESEISAYFAKSIPLSETEYLSLSMGGGLLHFQGNYNQVDPEDPAFREDITETAGILSISTSYYRKDRYYVGISMPRFSLNRKEETDYEFRNVYYITAGALIPLDNAFHLRPSLLVSHMDNQDPRYDLSVLVFMAKKLGLGMGVQNQGDLSALMQVNFGNFGIGYSYQFSPKSQTLNQRISNNTHEVGFRYRIGGIGLL</sequence>
<dbReference type="NCBIfam" id="TIGR03519">
    <property type="entry name" value="T9SS_PorP_fam"/>
    <property type="match status" value="1"/>
</dbReference>
<dbReference type="EMBL" id="FUZF01000007">
    <property type="protein sequence ID" value="SKB70456.1"/>
    <property type="molecule type" value="Genomic_DNA"/>
</dbReference>
<dbReference type="OrthoDB" id="1493187at2"/>